<comment type="caution">
    <text evidence="3">The sequence shown here is derived from an EMBL/GenBank/DDBJ whole genome shotgun (WGS) entry which is preliminary data.</text>
</comment>
<protein>
    <submittedName>
        <fullName evidence="3">DNA-binding protein</fullName>
    </submittedName>
</protein>
<dbReference type="Proteomes" id="UP000613208">
    <property type="component" value="Unassembled WGS sequence"/>
</dbReference>
<evidence type="ECO:0000313" key="4">
    <source>
        <dbReference type="Proteomes" id="UP000613208"/>
    </source>
</evidence>
<dbReference type="RefSeq" id="WP_201311332.1">
    <property type="nucleotide sequence ID" value="NZ_BLYI01000043.1"/>
</dbReference>
<dbReference type="InterPro" id="IPR026881">
    <property type="entry name" value="WYL_dom"/>
</dbReference>
<name>A0A916Q795_9FIRM</name>
<dbReference type="EMBL" id="BLYI01000043">
    <property type="protein sequence ID" value="GFO85632.1"/>
    <property type="molecule type" value="Genomic_DNA"/>
</dbReference>
<dbReference type="PANTHER" id="PTHR34580:SF1">
    <property type="entry name" value="PROTEIN PAFC"/>
    <property type="match status" value="1"/>
</dbReference>
<gene>
    <name evidence="3" type="ORF">ANBU17_19790</name>
</gene>
<evidence type="ECO:0000259" key="2">
    <source>
        <dbReference type="Pfam" id="PF25583"/>
    </source>
</evidence>
<reference evidence="3" key="1">
    <citation type="submission" date="2020-06" db="EMBL/GenBank/DDBJ databases">
        <title>Characterization of fructooligosaccharide metabolism and fructooligosaccharide-degrading enzymes in human commensal butyrate producers.</title>
        <authorList>
            <person name="Tanno H."/>
            <person name="Fujii T."/>
            <person name="Hirano K."/>
            <person name="Maeno S."/>
            <person name="Tonozuka T."/>
            <person name="Sakamoto M."/>
            <person name="Ohkuma M."/>
            <person name="Tochio T."/>
            <person name="Endo A."/>
        </authorList>
    </citation>
    <scope>NUCLEOTIDE SEQUENCE</scope>
    <source>
        <strain evidence="3">JCM 17466</strain>
    </source>
</reference>
<dbReference type="AlphaFoldDB" id="A0A916Q795"/>
<dbReference type="PANTHER" id="PTHR34580">
    <property type="match status" value="1"/>
</dbReference>
<accession>A0A916Q795</accession>
<keyword evidence="4" id="KW-1185">Reference proteome</keyword>
<dbReference type="GO" id="GO:0003677">
    <property type="term" value="F:DNA binding"/>
    <property type="evidence" value="ECO:0007669"/>
    <property type="project" value="UniProtKB-KW"/>
</dbReference>
<sequence>MYTKQPKKLLILNILDVLRKYTDEDHRLSQKKIADILKNEYDMKADRKAIRRNLLNLMDCGYDIEYSETIRNIPVRDKQTGEILRDSKTGKPIMKENELWSDFYLKREFTDGELRLLIDGLLFSKHIPYSQCKELIEKLEGLSNIYFKSRVRYIATLPEDKTDNKQLFYNIDVLDEAINKNRKVSFEYVEYLTDKKLHSKKREDGSVREYIITPYQIAAKEGKYYLICNYDKYDDVSNYRIDRIRNIKILDEKGKFFRELKWSGHQNLDLAEYMKEHVYMYSSETVHVTFRIVKPMITDVIDMFGKDVIFSNEDETHVTVTTKTNERSMLQFAKNFAPDVEVLKPESMRERLREKLKRAVEVYQ</sequence>
<organism evidence="3 4">
    <name type="scientific">Anaerostipes butyraticus</name>
    <dbReference type="NCBI Taxonomy" id="645466"/>
    <lineage>
        <taxon>Bacteria</taxon>
        <taxon>Bacillati</taxon>
        <taxon>Bacillota</taxon>
        <taxon>Clostridia</taxon>
        <taxon>Lachnospirales</taxon>
        <taxon>Lachnospiraceae</taxon>
        <taxon>Anaerostipes</taxon>
    </lineage>
</organism>
<dbReference type="PROSITE" id="PS52050">
    <property type="entry name" value="WYL"/>
    <property type="match status" value="1"/>
</dbReference>
<dbReference type="InterPro" id="IPR057727">
    <property type="entry name" value="WCX_dom"/>
</dbReference>
<keyword evidence="3" id="KW-0238">DNA-binding</keyword>
<dbReference type="Pfam" id="PF13280">
    <property type="entry name" value="WYL"/>
    <property type="match status" value="1"/>
</dbReference>
<evidence type="ECO:0000313" key="3">
    <source>
        <dbReference type="EMBL" id="GFO85632.1"/>
    </source>
</evidence>
<feature type="domain" description="WCX" evidence="2">
    <location>
        <begin position="285"/>
        <end position="360"/>
    </location>
</feature>
<proteinExistence type="predicted"/>
<feature type="domain" description="WYL" evidence="1">
    <location>
        <begin position="171"/>
        <end position="249"/>
    </location>
</feature>
<dbReference type="Pfam" id="PF25583">
    <property type="entry name" value="WCX"/>
    <property type="match status" value="1"/>
</dbReference>
<dbReference type="InterPro" id="IPR051534">
    <property type="entry name" value="CBASS_pafABC_assoc_protein"/>
</dbReference>
<evidence type="ECO:0000259" key="1">
    <source>
        <dbReference type="Pfam" id="PF13280"/>
    </source>
</evidence>